<keyword evidence="1" id="KW-1185">Reference proteome</keyword>
<evidence type="ECO:0000313" key="1">
    <source>
        <dbReference type="Proteomes" id="UP000818029"/>
    </source>
</evidence>
<gene>
    <name evidence="2" type="primary">LOC107907229</name>
</gene>
<organism evidence="1 2">
    <name type="scientific">Gossypium hirsutum</name>
    <name type="common">Upland cotton</name>
    <name type="synonym">Gossypium mexicanum</name>
    <dbReference type="NCBI Taxonomy" id="3635"/>
    <lineage>
        <taxon>Eukaryota</taxon>
        <taxon>Viridiplantae</taxon>
        <taxon>Streptophyta</taxon>
        <taxon>Embryophyta</taxon>
        <taxon>Tracheophyta</taxon>
        <taxon>Spermatophyta</taxon>
        <taxon>Magnoliopsida</taxon>
        <taxon>eudicotyledons</taxon>
        <taxon>Gunneridae</taxon>
        <taxon>Pentapetalae</taxon>
        <taxon>rosids</taxon>
        <taxon>malvids</taxon>
        <taxon>Malvales</taxon>
        <taxon>Malvaceae</taxon>
        <taxon>Malvoideae</taxon>
        <taxon>Gossypium</taxon>
    </lineage>
</organism>
<dbReference type="RefSeq" id="XP_040955936.1">
    <property type="nucleotide sequence ID" value="XM_041100002.1"/>
</dbReference>
<sequence length="139" mass="16330">MAPYNAPYGRRCHIPSCWTELSEQRVLGPELVSDIKDKVRLIRDRLKATSDRQKSYADLKHREIERYRSDPMHIVPMEEIEVRLHLTIEEEPVQILDRDVKVLKRKSIPLVKVLWHNHSTEGATLEPKDAICQQCPHLF</sequence>
<evidence type="ECO:0000313" key="2">
    <source>
        <dbReference type="RefSeq" id="XP_040955936.1"/>
    </source>
</evidence>
<reference evidence="2" key="2">
    <citation type="submission" date="2025-08" db="UniProtKB">
        <authorList>
            <consortium name="RefSeq"/>
        </authorList>
    </citation>
    <scope>IDENTIFICATION</scope>
</reference>
<dbReference type="PANTHER" id="PTHR46148:SF44">
    <property type="entry name" value="GAG-POL POLYPROTEIN"/>
    <property type="match status" value="1"/>
</dbReference>
<reference evidence="1" key="1">
    <citation type="journal article" date="2020" name="Nat. Genet.">
        <title>Genomic diversifications of five Gossypium allopolyploid species and their impact on cotton improvement.</title>
        <authorList>
            <person name="Chen Z.J."/>
            <person name="Sreedasyam A."/>
            <person name="Ando A."/>
            <person name="Song Q."/>
            <person name="De Santiago L.M."/>
            <person name="Hulse-Kemp A.M."/>
            <person name="Ding M."/>
            <person name="Ye W."/>
            <person name="Kirkbride R.C."/>
            <person name="Jenkins J."/>
            <person name="Plott C."/>
            <person name="Lovell J."/>
            <person name="Lin Y.M."/>
            <person name="Vaughn R."/>
            <person name="Liu B."/>
            <person name="Simpson S."/>
            <person name="Scheffler B.E."/>
            <person name="Wen L."/>
            <person name="Saski C.A."/>
            <person name="Grover C.E."/>
            <person name="Hu G."/>
            <person name="Conover J.L."/>
            <person name="Carlson J.W."/>
            <person name="Shu S."/>
            <person name="Boston L.B."/>
            <person name="Williams M."/>
            <person name="Peterson D.G."/>
            <person name="McGee K."/>
            <person name="Jones D.C."/>
            <person name="Wendel J.F."/>
            <person name="Stelly D.M."/>
            <person name="Grimwood J."/>
            <person name="Schmutz J."/>
        </authorList>
    </citation>
    <scope>NUCLEOTIDE SEQUENCE [LARGE SCALE GENOMIC DNA]</scope>
    <source>
        <strain evidence="1">cv. TM-1</strain>
    </source>
</reference>
<protein>
    <recommendedName>
        <fullName evidence="3">Reverse transcriptase domain-containing protein</fullName>
    </recommendedName>
</protein>
<dbReference type="GeneID" id="107907229"/>
<name>A0ABM3AM66_GOSHI</name>
<dbReference type="PANTHER" id="PTHR46148">
    <property type="entry name" value="CHROMO DOMAIN-CONTAINING PROTEIN"/>
    <property type="match status" value="1"/>
</dbReference>
<evidence type="ECO:0008006" key="3">
    <source>
        <dbReference type="Google" id="ProtNLM"/>
    </source>
</evidence>
<proteinExistence type="predicted"/>
<accession>A0ABM3AM66</accession>
<dbReference type="Proteomes" id="UP000818029">
    <property type="component" value="Chromosome D08"/>
</dbReference>